<evidence type="ECO:0000256" key="6">
    <source>
        <dbReference type="ARBA" id="ARBA00022786"/>
    </source>
</evidence>
<evidence type="ECO:0000259" key="8">
    <source>
        <dbReference type="PROSITE" id="PS51873"/>
    </source>
</evidence>
<keyword evidence="10" id="KW-1185">Reference proteome</keyword>
<reference evidence="9 10" key="1">
    <citation type="journal article" date="2011" name="Genome Biol.">
        <title>Comparative genome sequence analysis underscores mycoparasitism as the ancestral life style of Trichoderma.</title>
        <authorList>
            <person name="Kubicek C.P."/>
            <person name="Herrera-Estrella A."/>
            <person name="Seidl-Seiboth V."/>
            <person name="Martinez D.A."/>
            <person name="Druzhinina I.S."/>
            <person name="Thon M."/>
            <person name="Zeilinger S."/>
            <person name="Casas-Flores S."/>
            <person name="Horwitz B.A."/>
            <person name="Mukherjee P.K."/>
            <person name="Mukherjee M."/>
            <person name="Kredics L."/>
            <person name="Alcaraz L.D."/>
            <person name="Aerts A."/>
            <person name="Antal Z."/>
            <person name="Atanasova L."/>
            <person name="Cervantes-Badillo M.G."/>
            <person name="Challacombe J."/>
            <person name="Chertkov O."/>
            <person name="McCluskey K."/>
            <person name="Coulpier F."/>
            <person name="Deshpande N."/>
            <person name="von Doehren H."/>
            <person name="Ebbole D.J."/>
            <person name="Esquivel-Naranjo E.U."/>
            <person name="Fekete E."/>
            <person name="Flipphi M."/>
            <person name="Glaser F."/>
            <person name="Gomez-Rodriguez E.Y."/>
            <person name="Gruber S."/>
            <person name="Han C."/>
            <person name="Henrissat B."/>
            <person name="Hermosa R."/>
            <person name="Hernandez-Onate M."/>
            <person name="Karaffa L."/>
            <person name="Kosti I."/>
            <person name="Le Crom S."/>
            <person name="Lindquist E."/>
            <person name="Lucas S."/>
            <person name="Luebeck M."/>
            <person name="Luebeck P.S."/>
            <person name="Margeot A."/>
            <person name="Metz B."/>
            <person name="Misra M."/>
            <person name="Nevalainen H."/>
            <person name="Omann M."/>
            <person name="Packer N."/>
            <person name="Perrone G."/>
            <person name="Uresti-Rivera E.E."/>
            <person name="Salamov A."/>
            <person name="Schmoll M."/>
            <person name="Seiboth B."/>
            <person name="Shapiro H."/>
            <person name="Sukno S."/>
            <person name="Tamayo-Ramos J.A."/>
            <person name="Tisch D."/>
            <person name="Wiest A."/>
            <person name="Wilkinson H.H."/>
            <person name="Zhang M."/>
            <person name="Coutinho P.M."/>
            <person name="Kenerley C.M."/>
            <person name="Monte E."/>
            <person name="Baker S.E."/>
            <person name="Grigoriev I.V."/>
        </authorList>
    </citation>
    <scope>NUCLEOTIDE SEQUENCE [LARGE SCALE GENOMIC DNA]</scope>
    <source>
        <strain evidence="10">ATCC 20476 / IMI 206040</strain>
    </source>
</reference>
<dbReference type="eggNOG" id="KOG1812">
    <property type="taxonomic scope" value="Eukaryota"/>
</dbReference>
<dbReference type="Pfam" id="PF01485">
    <property type="entry name" value="IBR"/>
    <property type="match status" value="1"/>
</dbReference>
<comment type="caution">
    <text evidence="9">The sequence shown here is derived from an EMBL/GenBank/DDBJ whole genome shotgun (WGS) entry which is preliminary data.</text>
</comment>
<evidence type="ECO:0000256" key="7">
    <source>
        <dbReference type="ARBA" id="ARBA00022833"/>
    </source>
</evidence>
<keyword evidence="6" id="KW-0833">Ubl conjugation pathway</keyword>
<dbReference type="GO" id="GO:0043161">
    <property type="term" value="P:proteasome-mediated ubiquitin-dependent protein catabolic process"/>
    <property type="evidence" value="ECO:0007669"/>
    <property type="project" value="TreeGrafter"/>
</dbReference>
<comment type="pathway">
    <text evidence="1">Protein modification; protein ubiquitination.</text>
</comment>
<evidence type="ECO:0000256" key="5">
    <source>
        <dbReference type="ARBA" id="ARBA00022771"/>
    </source>
</evidence>
<evidence type="ECO:0000256" key="3">
    <source>
        <dbReference type="ARBA" id="ARBA00022723"/>
    </source>
</evidence>
<feature type="domain" description="RING-type" evidence="8">
    <location>
        <begin position="435"/>
        <end position="653"/>
    </location>
</feature>
<protein>
    <recommendedName>
        <fullName evidence="8">RING-type domain-containing protein</fullName>
    </recommendedName>
</protein>
<dbReference type="InterPro" id="IPR013087">
    <property type="entry name" value="Znf_C2H2_type"/>
</dbReference>
<dbReference type="InterPro" id="IPR051628">
    <property type="entry name" value="LUBAC_E3_Ligases"/>
</dbReference>
<evidence type="ECO:0000313" key="9">
    <source>
        <dbReference type="EMBL" id="EHK51001.1"/>
    </source>
</evidence>
<dbReference type="InterPro" id="IPR002867">
    <property type="entry name" value="IBR_dom"/>
</dbReference>
<evidence type="ECO:0000256" key="2">
    <source>
        <dbReference type="ARBA" id="ARBA00022679"/>
    </source>
</evidence>
<dbReference type="PANTHER" id="PTHR22770">
    <property type="entry name" value="UBIQUITIN CONJUGATING ENZYME 7 INTERACTING PROTEIN-RELATED"/>
    <property type="match status" value="1"/>
</dbReference>
<keyword evidence="5" id="KW-0863">Zinc-finger</keyword>
<dbReference type="InterPro" id="IPR013083">
    <property type="entry name" value="Znf_RING/FYVE/PHD"/>
</dbReference>
<dbReference type="InterPro" id="IPR044066">
    <property type="entry name" value="TRIAD_supradom"/>
</dbReference>
<dbReference type="HOGENOM" id="CLU_004235_1_0_1"/>
<dbReference type="Pfam" id="PF26200">
    <property type="entry name" value="Rcat_RNF216"/>
    <property type="match status" value="1"/>
</dbReference>
<dbReference type="OMA" id="FAKSACW"/>
<dbReference type="Proteomes" id="UP000005426">
    <property type="component" value="Unassembled WGS sequence"/>
</dbReference>
<accession>G9NE95</accession>
<gene>
    <name evidence="9" type="ORF">TRIATDRAFT_186740</name>
</gene>
<dbReference type="GO" id="GO:0008270">
    <property type="term" value="F:zinc ion binding"/>
    <property type="evidence" value="ECO:0007669"/>
    <property type="project" value="UniProtKB-KW"/>
</dbReference>
<dbReference type="SUPFAM" id="SSF57850">
    <property type="entry name" value="RING/U-box"/>
    <property type="match status" value="2"/>
</dbReference>
<dbReference type="PANTHER" id="PTHR22770:SF13">
    <property type="entry name" value="RING-TYPE DOMAIN-CONTAINING PROTEIN"/>
    <property type="match status" value="1"/>
</dbReference>
<feature type="non-terminal residue" evidence="9">
    <location>
        <position position="1"/>
    </location>
</feature>
<dbReference type="GO" id="GO:0043130">
    <property type="term" value="F:ubiquitin binding"/>
    <property type="evidence" value="ECO:0007669"/>
    <property type="project" value="TreeGrafter"/>
</dbReference>
<proteinExistence type="predicted"/>
<evidence type="ECO:0000256" key="1">
    <source>
        <dbReference type="ARBA" id="ARBA00004906"/>
    </source>
</evidence>
<sequence>ELGGAWVKFESGATVSKVSFPSDYKYSTIIMENLPANTSRLCVIKLLAAAVTTKTPVVELRILSQREQNTCSAIVKSGDISSIERACSKLNSLAPSPGFKASIEPIKLPASQSPYQVHCRKVHCAWNRPTRRANLVFGDKTTALSAYKHLEARECNILGSNISASYPYSQKDQRKWVVKLEGLSDATNEQDIIMAIPKFDRPQTVHLGEPSYVPDPDRDSGIVKSMLLKLGPLEQWSVSSDTGAKRFNAYATFLYESSARDAVSTLKDTPLSFNETTKLSVALVASAQFKIQAKVYNAVSPQIDELKTVWMRQRIGVSEILLKYPFRMLKLECEDHKLMVQAKTALEKVVSGQIVKMDGKDFRFGNFRQNGTGLKHIKLIEDSFKVVIIPDMRKSQFRVFGPEEYSQSTLDKITTMLQDCTPEGHTMASGKGSISEMECPSCLCELEDPIRMSCGHIYCSDCFIQMCEAEKTATKEFRIRCVKATDARGSICQKPFSLSEIQEHLPVEAFEAVLEKSFESYISRHPGDFTYCQTPDCNQVYRNSPPGPERPDTFTCKQCLVSICTFCHTSHPGKPCDEAKRIAKRIGKSILSDETKKALGIKSCPNCSMLMEKRDGCNHMTCKCGAHVCWVCLMSFNDGEACYTHMTKAHGGY</sequence>
<organism evidence="9 10">
    <name type="scientific">Hypocrea atroviridis (strain ATCC 20476 / IMI 206040)</name>
    <name type="common">Trichoderma atroviride</name>
    <dbReference type="NCBI Taxonomy" id="452589"/>
    <lineage>
        <taxon>Eukaryota</taxon>
        <taxon>Fungi</taxon>
        <taxon>Dikarya</taxon>
        <taxon>Ascomycota</taxon>
        <taxon>Pezizomycotina</taxon>
        <taxon>Sordariomycetes</taxon>
        <taxon>Hypocreomycetidae</taxon>
        <taxon>Hypocreales</taxon>
        <taxon>Hypocreaceae</taxon>
        <taxon>Trichoderma</taxon>
    </lineage>
</organism>
<dbReference type="EMBL" id="ABDG02000011">
    <property type="protein sequence ID" value="EHK51001.1"/>
    <property type="molecule type" value="Genomic_DNA"/>
</dbReference>
<keyword evidence="2" id="KW-0808">Transferase</keyword>
<dbReference type="PROSITE" id="PS51873">
    <property type="entry name" value="TRIAD"/>
    <property type="match status" value="1"/>
</dbReference>
<dbReference type="GO" id="GO:0097039">
    <property type="term" value="P:protein linear polyubiquitination"/>
    <property type="evidence" value="ECO:0007669"/>
    <property type="project" value="TreeGrafter"/>
</dbReference>
<dbReference type="CDD" id="cd20335">
    <property type="entry name" value="BRcat_RBR"/>
    <property type="match status" value="1"/>
</dbReference>
<dbReference type="OrthoDB" id="1431934at2759"/>
<dbReference type="Gene3D" id="1.20.120.1750">
    <property type="match status" value="1"/>
</dbReference>
<dbReference type="GO" id="GO:0004842">
    <property type="term" value="F:ubiquitin-protein transferase activity"/>
    <property type="evidence" value="ECO:0007669"/>
    <property type="project" value="TreeGrafter"/>
</dbReference>
<keyword evidence="4" id="KW-0677">Repeat</keyword>
<dbReference type="PROSITE" id="PS00028">
    <property type="entry name" value="ZINC_FINGER_C2H2_1"/>
    <property type="match status" value="1"/>
</dbReference>
<dbReference type="AlphaFoldDB" id="G9NE95"/>
<dbReference type="Gene3D" id="3.30.40.10">
    <property type="entry name" value="Zinc/RING finger domain, C3HC4 (zinc finger)"/>
    <property type="match status" value="1"/>
</dbReference>
<keyword evidence="3" id="KW-0479">Metal-binding</keyword>
<name>G9NE95_HYPAI</name>
<dbReference type="GO" id="GO:0000151">
    <property type="term" value="C:ubiquitin ligase complex"/>
    <property type="evidence" value="ECO:0007669"/>
    <property type="project" value="TreeGrafter"/>
</dbReference>
<evidence type="ECO:0000313" key="10">
    <source>
        <dbReference type="Proteomes" id="UP000005426"/>
    </source>
</evidence>
<evidence type="ECO:0000256" key="4">
    <source>
        <dbReference type="ARBA" id="ARBA00022737"/>
    </source>
</evidence>
<dbReference type="STRING" id="452589.G9NE95"/>
<dbReference type="SMART" id="SM00647">
    <property type="entry name" value="IBR"/>
    <property type="match status" value="2"/>
</dbReference>
<keyword evidence="7" id="KW-0862">Zinc</keyword>